<keyword evidence="1" id="KW-1133">Transmembrane helix</keyword>
<feature type="transmembrane region" description="Helical" evidence="1">
    <location>
        <begin position="28"/>
        <end position="44"/>
    </location>
</feature>
<sequence length="69" mass="8089">MHIIWLGYLFVITMFCFAQESLLRGAVLFVLLAVLPTLLVAWVLRTRRRNRLEKWQQQNATENSDVVAK</sequence>
<gene>
    <name evidence="2" type="ORF">LVJ82_06775</name>
</gene>
<keyword evidence="1" id="KW-0812">Transmembrane</keyword>
<keyword evidence="1" id="KW-0472">Membrane</keyword>
<protein>
    <submittedName>
        <fullName evidence="2">Uncharacterized protein</fullName>
    </submittedName>
</protein>
<name>A0ABY4E4J0_9NEIS</name>
<reference evidence="2 3" key="1">
    <citation type="journal article" date="2022" name="Res Sq">
        <title>Evolution of multicellular longitudinally dividing oral cavity symbionts (Neisseriaceae).</title>
        <authorList>
            <person name="Nyongesa S."/>
            <person name="Weber P."/>
            <person name="Bernet E."/>
            <person name="Pullido F."/>
            <person name="Nieckarz M."/>
            <person name="Delaby M."/>
            <person name="Nieves C."/>
            <person name="Viehboeck T."/>
            <person name="Krause N."/>
            <person name="Rivera-Millot A."/>
            <person name="Nakamura A."/>
            <person name="Vischer N."/>
            <person name="VanNieuwenhze M."/>
            <person name="Brun Y."/>
            <person name="Cava F."/>
            <person name="Bulgheresi S."/>
            <person name="Veyrier F."/>
        </authorList>
    </citation>
    <scope>NUCLEOTIDE SEQUENCE [LARGE SCALE GENOMIC DNA]</scope>
    <source>
        <strain evidence="2 3">SN4</strain>
    </source>
</reference>
<evidence type="ECO:0000256" key="1">
    <source>
        <dbReference type="SAM" id="Phobius"/>
    </source>
</evidence>
<organism evidence="2 3">
    <name type="scientific">Vitreoscilla massiliensis</name>
    <dbReference type="NCBI Taxonomy" id="1689272"/>
    <lineage>
        <taxon>Bacteria</taxon>
        <taxon>Pseudomonadati</taxon>
        <taxon>Pseudomonadota</taxon>
        <taxon>Betaproteobacteria</taxon>
        <taxon>Neisseriales</taxon>
        <taxon>Neisseriaceae</taxon>
        <taxon>Vitreoscilla</taxon>
    </lineage>
</organism>
<accession>A0ABY4E4J0</accession>
<dbReference type="RefSeq" id="WP_058304993.1">
    <property type="nucleotide sequence ID" value="NZ_CABKVG010000005.1"/>
</dbReference>
<evidence type="ECO:0000313" key="2">
    <source>
        <dbReference type="EMBL" id="UOO90668.1"/>
    </source>
</evidence>
<dbReference type="EMBL" id="CP091511">
    <property type="protein sequence ID" value="UOO90668.1"/>
    <property type="molecule type" value="Genomic_DNA"/>
</dbReference>
<evidence type="ECO:0000313" key="3">
    <source>
        <dbReference type="Proteomes" id="UP000832011"/>
    </source>
</evidence>
<keyword evidence="3" id="KW-1185">Reference proteome</keyword>
<dbReference type="Proteomes" id="UP000832011">
    <property type="component" value="Chromosome"/>
</dbReference>
<proteinExistence type="predicted"/>